<name>I7ZI66_9GAMM</name>
<gene>
    <name evidence="2" type="ORF">WQQ_15790</name>
</gene>
<accession>I7ZI66</accession>
<dbReference type="STRING" id="1172194.WQQ_15790"/>
<protein>
    <submittedName>
        <fullName evidence="2">Uncharacterized protein</fullName>
    </submittedName>
</protein>
<proteinExistence type="predicted"/>
<comment type="caution">
    <text evidence="2">The sequence shown here is derived from an EMBL/GenBank/DDBJ whole genome shotgun (WGS) entry which is preliminary data.</text>
</comment>
<organism evidence="2 3">
    <name type="scientific">Hydrocarboniphaga effusa AP103</name>
    <dbReference type="NCBI Taxonomy" id="1172194"/>
    <lineage>
        <taxon>Bacteria</taxon>
        <taxon>Pseudomonadati</taxon>
        <taxon>Pseudomonadota</taxon>
        <taxon>Gammaproteobacteria</taxon>
        <taxon>Nevskiales</taxon>
        <taxon>Nevskiaceae</taxon>
        <taxon>Hydrocarboniphaga</taxon>
    </lineage>
</organism>
<reference evidence="2 3" key="1">
    <citation type="journal article" date="2012" name="J. Bacteriol.">
        <title>Genome Sequence of n-Alkane-Degrading Hydrocarboniphaga effusa Strain AP103T (ATCC BAA-332T).</title>
        <authorList>
            <person name="Chang H.K."/>
            <person name="Zylstra G.J."/>
            <person name="Chae J.C."/>
        </authorList>
    </citation>
    <scope>NUCLEOTIDE SEQUENCE [LARGE SCALE GENOMIC DNA]</scope>
    <source>
        <strain evidence="2 3">AP103</strain>
    </source>
</reference>
<evidence type="ECO:0000313" key="3">
    <source>
        <dbReference type="Proteomes" id="UP000003704"/>
    </source>
</evidence>
<dbReference type="EMBL" id="AKGD01000001">
    <property type="protein sequence ID" value="EIT71442.1"/>
    <property type="molecule type" value="Genomic_DNA"/>
</dbReference>
<sequence>MEFPTGGDGAKAHEPAGARCHSSEDSRFGAIPKPTVESGYESSC</sequence>
<feature type="region of interest" description="Disordered" evidence="1">
    <location>
        <begin position="1"/>
        <end position="44"/>
    </location>
</feature>
<dbReference type="Proteomes" id="UP000003704">
    <property type="component" value="Unassembled WGS sequence"/>
</dbReference>
<evidence type="ECO:0000256" key="1">
    <source>
        <dbReference type="SAM" id="MobiDB-lite"/>
    </source>
</evidence>
<keyword evidence="3" id="KW-1185">Reference proteome</keyword>
<feature type="compositionally biased region" description="Basic and acidic residues" evidence="1">
    <location>
        <begin position="10"/>
        <end position="27"/>
    </location>
</feature>
<evidence type="ECO:0000313" key="2">
    <source>
        <dbReference type="EMBL" id="EIT71442.1"/>
    </source>
</evidence>
<dbReference type="AlphaFoldDB" id="I7ZI66"/>